<sequence>VEIKSEATNKAFKVNGHRLKTFHESPTLEEEIVEEVSLEEPSIPFSNYTLTPRVCSFLTLILCLLLH</sequence>
<name>A0A392VLX1_9FABA</name>
<keyword evidence="2" id="KW-1185">Reference proteome</keyword>
<evidence type="ECO:0000313" key="2">
    <source>
        <dbReference type="Proteomes" id="UP000265520"/>
    </source>
</evidence>
<reference evidence="1 2" key="1">
    <citation type="journal article" date="2018" name="Front. Plant Sci.">
        <title>Red Clover (Trifolium pratense) and Zigzag Clover (T. medium) - A Picture of Genomic Similarities and Differences.</title>
        <authorList>
            <person name="Dluhosova J."/>
            <person name="Istvanek J."/>
            <person name="Nedelnik J."/>
            <person name="Repkova J."/>
        </authorList>
    </citation>
    <scope>NUCLEOTIDE SEQUENCE [LARGE SCALE GENOMIC DNA]</scope>
    <source>
        <strain evidence="2">cv. 10/8</strain>
        <tissue evidence="1">Leaf</tissue>
    </source>
</reference>
<proteinExistence type="predicted"/>
<feature type="non-terminal residue" evidence="1">
    <location>
        <position position="1"/>
    </location>
</feature>
<dbReference type="AlphaFoldDB" id="A0A392VLX1"/>
<dbReference type="EMBL" id="LXQA011192837">
    <property type="protein sequence ID" value="MCI88432.1"/>
    <property type="molecule type" value="Genomic_DNA"/>
</dbReference>
<accession>A0A392VLX1</accession>
<protein>
    <submittedName>
        <fullName evidence="1">Integrase</fullName>
    </submittedName>
</protein>
<organism evidence="1 2">
    <name type="scientific">Trifolium medium</name>
    <dbReference type="NCBI Taxonomy" id="97028"/>
    <lineage>
        <taxon>Eukaryota</taxon>
        <taxon>Viridiplantae</taxon>
        <taxon>Streptophyta</taxon>
        <taxon>Embryophyta</taxon>
        <taxon>Tracheophyta</taxon>
        <taxon>Spermatophyta</taxon>
        <taxon>Magnoliopsida</taxon>
        <taxon>eudicotyledons</taxon>
        <taxon>Gunneridae</taxon>
        <taxon>Pentapetalae</taxon>
        <taxon>rosids</taxon>
        <taxon>fabids</taxon>
        <taxon>Fabales</taxon>
        <taxon>Fabaceae</taxon>
        <taxon>Papilionoideae</taxon>
        <taxon>50 kb inversion clade</taxon>
        <taxon>NPAAA clade</taxon>
        <taxon>Hologalegina</taxon>
        <taxon>IRL clade</taxon>
        <taxon>Trifolieae</taxon>
        <taxon>Trifolium</taxon>
    </lineage>
</organism>
<dbReference type="Proteomes" id="UP000265520">
    <property type="component" value="Unassembled WGS sequence"/>
</dbReference>
<comment type="caution">
    <text evidence="1">The sequence shown here is derived from an EMBL/GenBank/DDBJ whole genome shotgun (WGS) entry which is preliminary data.</text>
</comment>
<evidence type="ECO:0000313" key="1">
    <source>
        <dbReference type="EMBL" id="MCI88432.1"/>
    </source>
</evidence>